<dbReference type="AlphaFoldDB" id="A0A099WKB8"/>
<organism evidence="2 3">
    <name type="scientific">Listeria booriae</name>
    <dbReference type="NCBI Taxonomy" id="1552123"/>
    <lineage>
        <taxon>Bacteria</taxon>
        <taxon>Bacillati</taxon>
        <taxon>Bacillota</taxon>
        <taxon>Bacilli</taxon>
        <taxon>Bacillales</taxon>
        <taxon>Listeriaceae</taxon>
        <taxon>Listeria</taxon>
    </lineage>
</organism>
<evidence type="ECO:0000259" key="1">
    <source>
        <dbReference type="Pfam" id="PF13472"/>
    </source>
</evidence>
<dbReference type="STRING" id="1552123.EP57_01190"/>
<dbReference type="GO" id="GO:0004622">
    <property type="term" value="F:phosphatidylcholine lysophospholipase activity"/>
    <property type="evidence" value="ECO:0007669"/>
    <property type="project" value="TreeGrafter"/>
</dbReference>
<dbReference type="InterPro" id="IPR013830">
    <property type="entry name" value="SGNH_hydro"/>
</dbReference>
<dbReference type="InterPro" id="IPR036514">
    <property type="entry name" value="SGNH_hydro_sf"/>
</dbReference>
<dbReference type="SUPFAM" id="SSF52266">
    <property type="entry name" value="SGNH hydrolase"/>
    <property type="match status" value="1"/>
</dbReference>
<accession>A0A099WKB8</accession>
<dbReference type="GeneID" id="58716061"/>
<name>A0A099WKB8_9LIST</name>
<dbReference type="Proteomes" id="UP000029844">
    <property type="component" value="Unassembled WGS sequence"/>
</dbReference>
<dbReference type="eggNOG" id="COG2755">
    <property type="taxonomic scope" value="Bacteria"/>
</dbReference>
<evidence type="ECO:0000313" key="2">
    <source>
        <dbReference type="EMBL" id="KGL44600.1"/>
    </source>
</evidence>
<dbReference type="EMBL" id="JNFA01000002">
    <property type="protein sequence ID" value="KGL44600.1"/>
    <property type="molecule type" value="Genomic_DNA"/>
</dbReference>
<dbReference type="InterPro" id="IPR051532">
    <property type="entry name" value="Ester_Hydrolysis_Enzymes"/>
</dbReference>
<dbReference type="OrthoDB" id="2513075at2"/>
<reference evidence="2 3" key="1">
    <citation type="submission" date="2014-05" db="EMBL/GenBank/DDBJ databases">
        <title>Novel Listeriaceae from food processing environments.</title>
        <authorList>
            <person name="den Bakker H.C."/>
        </authorList>
    </citation>
    <scope>NUCLEOTIDE SEQUENCE [LARGE SCALE GENOMIC DNA]</scope>
    <source>
        <strain evidence="2 3">FSL A5-0281</strain>
    </source>
</reference>
<comment type="caution">
    <text evidence="2">The sequence shown here is derived from an EMBL/GenBank/DDBJ whole genome shotgun (WGS) entry which is preliminary data.</text>
</comment>
<dbReference type="PANTHER" id="PTHR30383">
    <property type="entry name" value="THIOESTERASE 1/PROTEASE 1/LYSOPHOSPHOLIPASE L1"/>
    <property type="match status" value="1"/>
</dbReference>
<dbReference type="Gene3D" id="3.40.50.1110">
    <property type="entry name" value="SGNH hydrolase"/>
    <property type="match status" value="1"/>
</dbReference>
<proteinExistence type="predicted"/>
<dbReference type="Pfam" id="PF13472">
    <property type="entry name" value="Lipase_GDSL_2"/>
    <property type="match status" value="1"/>
</dbReference>
<sequence length="226" mass="25575">MSGKTVKFTNMSPDITKFQNDIRAKYAIANQTAKKGQILFVGSSLMEIFPIEKFQQEQDLGLDKIIYNRGVRATTTADLLEHMDTLIFDLAPSKIFINIGSNDIGFNVPENVFLANYDTILQQIKEKLPDTVVYVMAYYPINTVDDFGEKESEHNQLYEHRSNELNAAASAKVEKLAQKNGYEFINVNAGLTDSSGNLRKELTFDGAHMLPNGYEIVLENMKRYLE</sequence>
<feature type="domain" description="SGNH hydrolase-type esterase" evidence="1">
    <location>
        <begin position="62"/>
        <end position="216"/>
    </location>
</feature>
<gene>
    <name evidence="2" type="ORF">EP57_01190</name>
</gene>
<dbReference type="RefSeq" id="WP_036083374.1">
    <property type="nucleotide sequence ID" value="NZ_CBCSHQ010000008.1"/>
</dbReference>
<keyword evidence="3" id="KW-1185">Reference proteome</keyword>
<dbReference type="PANTHER" id="PTHR30383:SF5">
    <property type="entry name" value="SGNH HYDROLASE-TYPE ESTERASE DOMAIN-CONTAINING PROTEIN"/>
    <property type="match status" value="1"/>
</dbReference>
<protein>
    <submittedName>
        <fullName evidence="2">Lysophospholipase</fullName>
    </submittedName>
</protein>
<evidence type="ECO:0000313" key="3">
    <source>
        <dbReference type="Proteomes" id="UP000029844"/>
    </source>
</evidence>